<reference evidence="3" key="1">
    <citation type="journal article" date="2023" name="Commun. Biol.">
        <title>Genome analysis of Parmales, the sister group of diatoms, reveals the evolutionary specialization of diatoms from phago-mixotrophs to photoautotrophs.</title>
        <authorList>
            <person name="Ban H."/>
            <person name="Sato S."/>
            <person name="Yoshikawa S."/>
            <person name="Yamada K."/>
            <person name="Nakamura Y."/>
            <person name="Ichinomiya M."/>
            <person name="Sato N."/>
            <person name="Blanc-Mathieu R."/>
            <person name="Endo H."/>
            <person name="Kuwata A."/>
            <person name="Ogata H."/>
        </authorList>
    </citation>
    <scope>NUCLEOTIDE SEQUENCE [LARGE SCALE GENOMIC DNA]</scope>
</reference>
<dbReference type="AlphaFoldDB" id="A0A9W7B3X9"/>
<name>A0A9W7B3X9_9STRA</name>
<evidence type="ECO:0000256" key="1">
    <source>
        <dbReference type="SAM" id="MobiDB-lite"/>
    </source>
</evidence>
<dbReference type="Proteomes" id="UP001162640">
    <property type="component" value="Unassembled WGS sequence"/>
</dbReference>
<feature type="region of interest" description="Disordered" evidence="1">
    <location>
        <begin position="89"/>
        <end position="110"/>
    </location>
</feature>
<accession>A0A9W7B3X9</accession>
<dbReference type="EMBL" id="BLQM01000303">
    <property type="protein sequence ID" value="GMH81661.1"/>
    <property type="molecule type" value="Genomic_DNA"/>
</dbReference>
<proteinExistence type="predicted"/>
<gene>
    <name evidence="2" type="ORF">TL16_g09001</name>
</gene>
<evidence type="ECO:0000313" key="3">
    <source>
        <dbReference type="Proteomes" id="UP001162640"/>
    </source>
</evidence>
<organism evidence="2 3">
    <name type="scientific">Triparma laevis f. inornata</name>
    <dbReference type="NCBI Taxonomy" id="1714386"/>
    <lineage>
        <taxon>Eukaryota</taxon>
        <taxon>Sar</taxon>
        <taxon>Stramenopiles</taxon>
        <taxon>Ochrophyta</taxon>
        <taxon>Bolidophyceae</taxon>
        <taxon>Parmales</taxon>
        <taxon>Triparmaceae</taxon>
        <taxon>Triparma</taxon>
    </lineage>
</organism>
<comment type="caution">
    <text evidence="2">The sequence shown here is derived from an EMBL/GenBank/DDBJ whole genome shotgun (WGS) entry which is preliminary data.</text>
</comment>
<protein>
    <submittedName>
        <fullName evidence="2">Uncharacterized protein</fullName>
    </submittedName>
</protein>
<evidence type="ECO:0000313" key="2">
    <source>
        <dbReference type="EMBL" id="GMH81661.1"/>
    </source>
</evidence>
<sequence>MFTFSSKKQKEIFEKQYPGLICLPENVAEAKQADEIMKLGEYKNGGEIGISNTTTAQQMPSGNKIHPIAQPVVQHTVQVRRNLKLRVELSKPKKNRPRTPLTDSLPPYPPRSSLLVLRPPLQQPTVVMQQVNPQPMVQVDVNGDGIPDMVVTQQQAAAMQQQAMMQQQQQAMQQQAMQQQAMQQQMYQQQQMAQMQAQAQQMMQNPQQMQQMMNQQR</sequence>